<dbReference type="CDD" id="cd00090">
    <property type="entry name" value="HTH_ARSR"/>
    <property type="match status" value="1"/>
</dbReference>
<reference evidence="2" key="1">
    <citation type="submission" date="2021-01" db="EMBL/GenBank/DDBJ databases">
        <title>Whole genome shotgun sequence of Virgisporangium aurantiacum NBRC 16421.</title>
        <authorList>
            <person name="Komaki H."/>
            <person name="Tamura T."/>
        </authorList>
    </citation>
    <scope>NUCLEOTIDE SEQUENCE</scope>
    <source>
        <strain evidence="2">NBRC 16421</strain>
    </source>
</reference>
<sequence length="302" mass="30916">MPPLDEKSQQLLAALAELGEETAGNLARHVGIAYPTTTPKLRKLNSYGLAETRKAGNGQTVWCLTDTGRKHAAQGSPAEKVADVTAVPDSITPDGGAESVPPVESQVVSVLPSDVFDELTDGTNIDAGRVLPHHVEALTVALDGTAGEPREVPDTGENQADQADRAVEPVAGSGTGSGTGPVQATADTEAVPAADATGSRPVRRAAGDLDRAILAILQARPDMAFKVSELCNLINKAEEGTGLPKASPGAVVLAGQRLVKRRQAILAVERPVSFQFLPGAAAQPAATGTQPEPAKTVTAAAA</sequence>
<dbReference type="Gene3D" id="1.10.10.10">
    <property type="entry name" value="Winged helix-like DNA-binding domain superfamily/Winged helix DNA-binding domain"/>
    <property type="match status" value="1"/>
</dbReference>
<evidence type="ECO:0000256" key="1">
    <source>
        <dbReference type="SAM" id="MobiDB-lite"/>
    </source>
</evidence>
<accession>A0A8J3ZN96</accession>
<dbReference type="InterPro" id="IPR011991">
    <property type="entry name" value="ArsR-like_HTH"/>
</dbReference>
<dbReference type="EMBL" id="BOPG01000169">
    <property type="protein sequence ID" value="GIJ65070.1"/>
    <property type="molecule type" value="Genomic_DNA"/>
</dbReference>
<gene>
    <name evidence="2" type="ORF">Vau01_125860</name>
</gene>
<feature type="compositionally biased region" description="Low complexity" evidence="1">
    <location>
        <begin position="283"/>
        <end position="294"/>
    </location>
</feature>
<evidence type="ECO:0000313" key="2">
    <source>
        <dbReference type="EMBL" id="GIJ65070.1"/>
    </source>
</evidence>
<dbReference type="Proteomes" id="UP000612585">
    <property type="component" value="Unassembled WGS sequence"/>
</dbReference>
<keyword evidence="3" id="KW-1185">Reference proteome</keyword>
<evidence type="ECO:0000313" key="3">
    <source>
        <dbReference type="Proteomes" id="UP000612585"/>
    </source>
</evidence>
<feature type="region of interest" description="Disordered" evidence="1">
    <location>
        <begin position="283"/>
        <end position="302"/>
    </location>
</feature>
<dbReference type="AlphaFoldDB" id="A0A8J3ZN96"/>
<dbReference type="InterPro" id="IPR036390">
    <property type="entry name" value="WH_DNA-bd_sf"/>
</dbReference>
<protein>
    <submittedName>
        <fullName evidence="2">Uncharacterized protein</fullName>
    </submittedName>
</protein>
<name>A0A8J3ZN96_9ACTN</name>
<proteinExistence type="predicted"/>
<comment type="caution">
    <text evidence="2">The sequence shown here is derived from an EMBL/GenBank/DDBJ whole genome shotgun (WGS) entry which is preliminary data.</text>
</comment>
<feature type="region of interest" description="Disordered" evidence="1">
    <location>
        <begin position="143"/>
        <end position="163"/>
    </location>
</feature>
<dbReference type="InterPro" id="IPR036388">
    <property type="entry name" value="WH-like_DNA-bd_sf"/>
</dbReference>
<dbReference type="SUPFAM" id="SSF46785">
    <property type="entry name" value="Winged helix' DNA-binding domain"/>
    <property type="match status" value="1"/>
</dbReference>
<organism evidence="2 3">
    <name type="scientific">Virgisporangium aurantiacum</name>
    <dbReference type="NCBI Taxonomy" id="175570"/>
    <lineage>
        <taxon>Bacteria</taxon>
        <taxon>Bacillati</taxon>
        <taxon>Actinomycetota</taxon>
        <taxon>Actinomycetes</taxon>
        <taxon>Micromonosporales</taxon>
        <taxon>Micromonosporaceae</taxon>
        <taxon>Virgisporangium</taxon>
    </lineage>
</organism>